<evidence type="ECO:0000256" key="1">
    <source>
        <dbReference type="SAM" id="SignalP"/>
    </source>
</evidence>
<feature type="signal peptide" evidence="1">
    <location>
        <begin position="1"/>
        <end position="23"/>
    </location>
</feature>
<name>A0A1F6CLI4_HANXR</name>
<proteinExistence type="predicted"/>
<dbReference type="Pfam" id="PF20094">
    <property type="entry name" value="GWxTD_dom"/>
    <property type="match status" value="1"/>
</dbReference>
<dbReference type="InterPro" id="IPR030959">
    <property type="entry name" value="GWxTD_dom"/>
</dbReference>
<evidence type="ECO:0000313" key="3">
    <source>
        <dbReference type="EMBL" id="OGG50099.1"/>
    </source>
</evidence>
<sequence>MHRWRVIFFIVLSTLLSFQRARAAPSGPDDGPALSVGDILFGVDATSFRGAQGMAYVEVYLQVHTSYLRFTSEEKGYKGIITVQASLRDSSGQEVSRSERTKTVPVSSLEQAQSRYNVILDQIALPSPPGDYTLQVTITNQGTERMGQCARRIHIPSYDGGGLTLSQIQLASDIHRAEKEGAFFKKGFEVVPNVTHIFPSTSPTLHFYFEVYNLKEAPEKGSLSLQYTILDASEFPVITYPSKRILKPGTSGVKAESLDMTDLPGGDYTLQVEVQDDLTGQVVRSRRRFQLAQPIAEQLLATDEASLHRYYDHIKYIATAKELRAYKGLTPEGKVRFILDFWKRKDPDPETPVNEFAQEHFRRIAYSDAHFASMGSRSQTKRGTDTDMGRVYIKYGPPDEVEDQLMPTADTGQSEVGPSAVGGNLGRKPVQIWYYDTMGRYLFIFRDRYGLGVYELVHSTMPGEHYDPEWRERQ</sequence>
<protein>
    <recommendedName>
        <fullName evidence="2">GWxTD domain-containing protein</fullName>
    </recommendedName>
</protein>
<keyword evidence="1" id="KW-0732">Signal</keyword>
<comment type="caution">
    <text evidence="3">The sequence shown here is derived from an EMBL/GenBank/DDBJ whole genome shotgun (WGS) entry which is preliminary data.</text>
</comment>
<evidence type="ECO:0000259" key="2">
    <source>
        <dbReference type="Pfam" id="PF20094"/>
    </source>
</evidence>
<reference evidence="3 4" key="1">
    <citation type="journal article" date="2016" name="Nat. Commun.">
        <title>Thousands of microbial genomes shed light on interconnected biogeochemical processes in an aquifer system.</title>
        <authorList>
            <person name="Anantharaman K."/>
            <person name="Brown C.T."/>
            <person name="Hug L.A."/>
            <person name="Sharon I."/>
            <person name="Castelle C.J."/>
            <person name="Probst A.J."/>
            <person name="Thomas B.C."/>
            <person name="Singh A."/>
            <person name="Wilkins M.J."/>
            <person name="Karaoz U."/>
            <person name="Brodie E.L."/>
            <person name="Williams K.H."/>
            <person name="Hubbard S.S."/>
            <person name="Banfield J.F."/>
        </authorList>
    </citation>
    <scope>NUCLEOTIDE SEQUENCE [LARGE SCALE GENOMIC DNA]</scope>
    <source>
        <strain evidence="4">RIFCSPLOWO2_12_FULL_64_10</strain>
    </source>
</reference>
<dbReference type="EMBL" id="MFKF01000214">
    <property type="protein sequence ID" value="OGG50099.1"/>
    <property type="molecule type" value="Genomic_DNA"/>
</dbReference>
<dbReference type="NCBIfam" id="TIGR04514">
    <property type="entry name" value="GWxTD_dom"/>
    <property type="match status" value="1"/>
</dbReference>
<accession>A0A1F6CLI4</accession>
<feature type="domain" description="GWxTD" evidence="2">
    <location>
        <begin position="311"/>
        <end position="403"/>
    </location>
</feature>
<evidence type="ECO:0000313" key="4">
    <source>
        <dbReference type="Proteomes" id="UP000178606"/>
    </source>
</evidence>
<feature type="chain" id="PRO_5009523461" description="GWxTD domain-containing protein" evidence="1">
    <location>
        <begin position="24"/>
        <end position="474"/>
    </location>
</feature>
<dbReference type="Proteomes" id="UP000178606">
    <property type="component" value="Unassembled WGS sequence"/>
</dbReference>
<gene>
    <name evidence="3" type="ORF">A3F84_02625</name>
</gene>
<organism evidence="3 4">
    <name type="scientific">Handelsmanbacteria sp. (strain RIFCSPLOWO2_12_FULL_64_10)</name>
    <dbReference type="NCBI Taxonomy" id="1817868"/>
    <lineage>
        <taxon>Bacteria</taxon>
        <taxon>Candidatus Handelsmaniibacteriota</taxon>
    </lineage>
</organism>
<dbReference type="AlphaFoldDB" id="A0A1F6CLI4"/>